<comment type="function">
    <text evidence="1">DNA-dependent RNA polymerase (RNAP) catalyzes the transcription of DNA into RNA using the four ribonucleoside triphosphates as substrates. This subunit is less well bound than the others.</text>
</comment>
<evidence type="ECO:0000256" key="1">
    <source>
        <dbReference type="HAMAP-Rule" id="MF_00864"/>
    </source>
</evidence>
<reference evidence="2 3" key="1">
    <citation type="journal article" name="Nat. Commun.">
        <title>Undinarchaeota illuminate DPANN phylogeny and the impact of gene transfer on archaeal evolution.</title>
        <authorList>
            <person name="Dombrowski N."/>
            <person name="Williams T.A."/>
            <person name="Sun J."/>
            <person name="Woodcroft B.J."/>
            <person name="Lee J.H."/>
            <person name="Minh B.Q."/>
            <person name="Rinke C."/>
            <person name="Spang A."/>
        </authorList>
    </citation>
    <scope>NUCLEOTIDE SEQUENCE [LARGE SCALE GENOMIC DNA]</scope>
    <source>
        <strain evidence="2">MAG_bin17</strain>
    </source>
</reference>
<dbReference type="GO" id="GO:0006352">
    <property type="term" value="P:DNA-templated transcription initiation"/>
    <property type="evidence" value="ECO:0007669"/>
    <property type="project" value="InterPro"/>
</dbReference>
<protein>
    <recommendedName>
        <fullName evidence="1">DNA-directed RNA polymerase subunit Rpo4</fullName>
        <ecNumber evidence="1">2.7.7.6</ecNumber>
    </recommendedName>
    <alternativeName>
        <fullName evidence="1">DNA-directed RNA polymerase subunit F</fullName>
    </alternativeName>
</protein>
<dbReference type="PIRSF" id="PIRSF005053">
    <property type="entry name" value="RNA_pol_F_arch"/>
    <property type="match status" value="1"/>
</dbReference>
<dbReference type="HAMAP" id="MF_00864">
    <property type="entry name" value="RNApol_arch_Rpo4"/>
    <property type="match status" value="1"/>
</dbReference>
<dbReference type="GO" id="GO:0003899">
    <property type="term" value="F:DNA-directed RNA polymerase activity"/>
    <property type="evidence" value="ECO:0007669"/>
    <property type="project" value="UniProtKB-UniRule"/>
</dbReference>
<comment type="catalytic activity">
    <reaction evidence="1">
        <text>RNA(n) + a ribonucleoside 5'-triphosphate = RNA(n+1) + diphosphate</text>
        <dbReference type="Rhea" id="RHEA:21248"/>
        <dbReference type="Rhea" id="RHEA-COMP:14527"/>
        <dbReference type="Rhea" id="RHEA-COMP:17342"/>
        <dbReference type="ChEBI" id="CHEBI:33019"/>
        <dbReference type="ChEBI" id="CHEBI:61557"/>
        <dbReference type="ChEBI" id="CHEBI:140395"/>
        <dbReference type="EC" id="2.7.7.6"/>
    </reaction>
</comment>
<dbReference type="GO" id="GO:0000166">
    <property type="term" value="F:nucleotide binding"/>
    <property type="evidence" value="ECO:0007669"/>
    <property type="project" value="InterPro"/>
</dbReference>
<dbReference type="InterPro" id="IPR010997">
    <property type="entry name" value="HRDC-like_sf"/>
</dbReference>
<dbReference type="EMBL" id="DVAD01000013">
    <property type="protein sequence ID" value="HIJ99607.1"/>
    <property type="molecule type" value="Genomic_DNA"/>
</dbReference>
<dbReference type="GO" id="GO:0005737">
    <property type="term" value="C:cytoplasm"/>
    <property type="evidence" value="ECO:0007669"/>
    <property type="project" value="UniProtKB-SubCell"/>
</dbReference>
<comment type="caution">
    <text evidence="2">The sequence shown here is derived from an EMBL/GenBank/DDBJ whole genome shotgun (WGS) entry which is preliminary data.</text>
</comment>
<dbReference type="Gene3D" id="1.10.150.80">
    <property type="entry name" value="HRDC domain"/>
    <property type="match status" value="1"/>
</dbReference>
<sequence length="112" mass="12755">MIGKRVLSQEPVTLAEVKELTEAREKEGELTYEQTLTMDYCNKFAKLDKKKAEELIAEVEGLEKLSRRHAISLSDLLPSNADEIKLLFSKEHFVLSDEEISKLLDIVGKYKG</sequence>
<keyword evidence="1" id="KW-0804">Transcription</keyword>
<dbReference type="PANTHER" id="PTHR39646">
    <property type="entry name" value="RNA POLYMERASE RPB4"/>
    <property type="match status" value="1"/>
</dbReference>
<dbReference type="AlphaFoldDB" id="A0A832UZL8"/>
<keyword evidence="1" id="KW-0808">Transferase</keyword>
<proteinExistence type="inferred from homology"/>
<evidence type="ECO:0000313" key="3">
    <source>
        <dbReference type="Proteomes" id="UP000604391"/>
    </source>
</evidence>
<dbReference type="GO" id="GO:0000428">
    <property type="term" value="C:DNA-directed RNA polymerase complex"/>
    <property type="evidence" value="ECO:0007669"/>
    <property type="project" value="UniProtKB-KW"/>
</dbReference>
<keyword evidence="1" id="KW-0963">Cytoplasm</keyword>
<dbReference type="Pfam" id="PF03874">
    <property type="entry name" value="RNA_pol_Rpb4"/>
    <property type="match status" value="1"/>
</dbReference>
<evidence type="ECO:0000313" key="2">
    <source>
        <dbReference type="EMBL" id="HIJ99607.1"/>
    </source>
</evidence>
<comment type="subcellular location">
    <subcellularLocation>
        <location evidence="1">Cytoplasm</location>
    </subcellularLocation>
</comment>
<keyword evidence="1 2" id="KW-0240">DNA-directed RNA polymerase</keyword>
<dbReference type="InterPro" id="IPR010924">
    <property type="entry name" value="Rpo4"/>
</dbReference>
<comment type="similarity">
    <text evidence="1">Belongs to the eukaryotic RPB4 RNA polymerase subunit family.</text>
</comment>
<comment type="subunit">
    <text evidence="1">Part of the RNA polymerase complex. Forms a stalk with Rpo7 that extends from the main structure.</text>
</comment>
<gene>
    <name evidence="1" type="primary">rpo4</name>
    <name evidence="1" type="synonym">rpoF</name>
    <name evidence="2" type="ORF">H1011_02170</name>
</gene>
<keyword evidence="1" id="KW-0548">Nucleotidyltransferase</keyword>
<dbReference type="Proteomes" id="UP000604391">
    <property type="component" value="Unassembled WGS sequence"/>
</dbReference>
<dbReference type="Gene3D" id="6.10.140.10">
    <property type="match status" value="1"/>
</dbReference>
<organism evidence="2 3">
    <name type="scientific">Candidatus Undinarchaeum marinum</name>
    <dbReference type="NCBI Taxonomy" id="2756141"/>
    <lineage>
        <taxon>Archaea</taxon>
        <taxon>Candidatus Undinarchaeota</taxon>
        <taxon>Candidatus Undinarchaeia</taxon>
        <taxon>Candidatus Undinarchaeales</taxon>
        <taxon>Candidatus Undinarchaeaceae</taxon>
        <taxon>Candidatus Undinarchaeum</taxon>
    </lineage>
</organism>
<accession>A0A832UZL8</accession>
<dbReference type="PANTHER" id="PTHR39646:SF1">
    <property type="entry name" value="DNA-DIRECTED RNA POLYMERASE SUBUNIT RPO4"/>
    <property type="match status" value="1"/>
</dbReference>
<keyword evidence="3" id="KW-1185">Reference proteome</keyword>
<dbReference type="EC" id="2.7.7.6" evidence="1"/>
<dbReference type="InterPro" id="IPR044876">
    <property type="entry name" value="HRDC_dom_sf"/>
</dbReference>
<dbReference type="SUPFAM" id="SSF47819">
    <property type="entry name" value="HRDC-like"/>
    <property type="match status" value="1"/>
</dbReference>
<dbReference type="InterPro" id="IPR005574">
    <property type="entry name" value="Rpb4/RPC9"/>
</dbReference>
<name>A0A832UZL8_9ARCH</name>